<keyword evidence="2" id="KW-1185">Reference proteome</keyword>
<sequence>MADPTVLNESGLDAASRDYVAWVADALSLQMQTDSGGGIALLPLAPPADNEPPPAAPISLDTTGDLAKLWDLQRQFAGGATEAQASGEPSHVPGIAAVVLEPYKIRDGRVQLAGCTLEPRPFLRISTLGSEIEHHWFGRDGIKIDTDLLNRLNLDRLDAIPPRLKPGDQSTMTAWIDAAASSLGTTQRIGVTVAWSQWVAGKVRIQFDQGAQTSLAFQGWAIEWEKGLLPPPMFKCPITEIESYDLVCTEDGTITAREGVGRCELTEREVLRTELGQCAVSGKNVLNDMLTTCPISHERFLSELAKKCDWCQRLVSPHAMDKNRCQQCSNATQNEAMQNIVDKLQSAHPEYQKLSNWQGWVSDELALLIGRHWFSETLLLVSCPDLQIQRIGSRRRFSKAWHFDA</sequence>
<reference evidence="1 2" key="1">
    <citation type="submission" date="2019-02" db="EMBL/GenBank/DDBJ databases">
        <title>Deep-cultivation of Planctomycetes and their phenomic and genomic characterization uncovers novel biology.</title>
        <authorList>
            <person name="Wiegand S."/>
            <person name="Jogler M."/>
            <person name="Boedeker C."/>
            <person name="Pinto D."/>
            <person name="Vollmers J."/>
            <person name="Rivas-Marin E."/>
            <person name="Kohn T."/>
            <person name="Peeters S.H."/>
            <person name="Heuer A."/>
            <person name="Rast P."/>
            <person name="Oberbeckmann S."/>
            <person name="Bunk B."/>
            <person name="Jeske O."/>
            <person name="Meyerdierks A."/>
            <person name="Storesund J.E."/>
            <person name="Kallscheuer N."/>
            <person name="Luecker S."/>
            <person name="Lage O.M."/>
            <person name="Pohl T."/>
            <person name="Merkel B.J."/>
            <person name="Hornburger P."/>
            <person name="Mueller R.-W."/>
            <person name="Bruemmer F."/>
            <person name="Labrenz M."/>
            <person name="Spormann A.M."/>
            <person name="Op den Camp H."/>
            <person name="Overmann J."/>
            <person name="Amann R."/>
            <person name="Jetten M.S.M."/>
            <person name="Mascher T."/>
            <person name="Medema M.H."/>
            <person name="Devos D.P."/>
            <person name="Kaster A.-K."/>
            <person name="Ovreas L."/>
            <person name="Rohde M."/>
            <person name="Galperin M.Y."/>
            <person name="Jogler C."/>
        </authorList>
    </citation>
    <scope>NUCLEOTIDE SEQUENCE [LARGE SCALE GENOMIC DNA]</scope>
    <source>
        <strain evidence="1 2">Mal33</strain>
    </source>
</reference>
<name>A0A518IPM6_9BACT</name>
<dbReference type="RefSeq" id="WP_145282779.1">
    <property type="nucleotide sequence ID" value="NZ_CP036318.1"/>
</dbReference>
<accession>A0A518IPM6</accession>
<dbReference type="Proteomes" id="UP000316770">
    <property type="component" value="Chromosome"/>
</dbReference>
<evidence type="ECO:0000313" key="2">
    <source>
        <dbReference type="Proteomes" id="UP000316770"/>
    </source>
</evidence>
<protein>
    <submittedName>
        <fullName evidence="1">Uncharacterized protein</fullName>
    </submittedName>
</protein>
<gene>
    <name evidence="1" type="ORF">Mal33_10190</name>
</gene>
<proteinExistence type="predicted"/>
<dbReference type="AlphaFoldDB" id="A0A518IPM6"/>
<evidence type="ECO:0000313" key="1">
    <source>
        <dbReference type="EMBL" id="QDV55051.1"/>
    </source>
</evidence>
<dbReference type="EMBL" id="CP036318">
    <property type="protein sequence ID" value="QDV55051.1"/>
    <property type="molecule type" value="Genomic_DNA"/>
</dbReference>
<organism evidence="1 2">
    <name type="scientific">Rosistilla oblonga</name>
    <dbReference type="NCBI Taxonomy" id="2527990"/>
    <lineage>
        <taxon>Bacteria</taxon>
        <taxon>Pseudomonadati</taxon>
        <taxon>Planctomycetota</taxon>
        <taxon>Planctomycetia</taxon>
        <taxon>Pirellulales</taxon>
        <taxon>Pirellulaceae</taxon>
        <taxon>Rosistilla</taxon>
    </lineage>
</organism>